<dbReference type="InterPro" id="IPR010911">
    <property type="entry name" value="Rab_BD"/>
</dbReference>
<keyword evidence="3" id="KW-1185">Reference proteome</keyword>
<organism evidence="3 4">
    <name type="scientific">Mus caroli</name>
    <name type="common">Ryukyu mouse</name>
    <name type="synonym">Ricefield mouse</name>
    <dbReference type="NCBI Taxonomy" id="10089"/>
    <lineage>
        <taxon>Eukaryota</taxon>
        <taxon>Metazoa</taxon>
        <taxon>Chordata</taxon>
        <taxon>Craniata</taxon>
        <taxon>Vertebrata</taxon>
        <taxon>Euteleostomi</taxon>
        <taxon>Mammalia</taxon>
        <taxon>Eutheria</taxon>
        <taxon>Euarchontoglires</taxon>
        <taxon>Glires</taxon>
        <taxon>Rodentia</taxon>
        <taxon>Myomorpha</taxon>
        <taxon>Muroidea</taxon>
        <taxon>Muridae</taxon>
        <taxon>Murinae</taxon>
        <taxon>Mus</taxon>
        <taxon>Mus</taxon>
    </lineage>
</organism>
<dbReference type="InterPro" id="IPR051745">
    <property type="entry name" value="Intracell_Transport_Effector"/>
</dbReference>
<gene>
    <name evidence="4" type="primary">Mlph</name>
</gene>
<dbReference type="GO" id="GO:0006886">
    <property type="term" value="P:intracellular protein transport"/>
    <property type="evidence" value="ECO:0007669"/>
    <property type="project" value="InterPro"/>
</dbReference>
<dbReference type="PANTHER" id="PTHR14555">
    <property type="entry name" value="MYELIN-ASSOCIATED OLIGODENDROCYTIC BASIC PROTEIN MOBP -RELATED"/>
    <property type="match status" value="1"/>
</dbReference>
<feature type="region of interest" description="Disordered" evidence="1">
    <location>
        <begin position="392"/>
        <end position="418"/>
    </location>
</feature>
<dbReference type="GO" id="GO:0031267">
    <property type="term" value="F:small GTPase binding"/>
    <property type="evidence" value="ECO:0007669"/>
    <property type="project" value="InterPro"/>
</dbReference>
<evidence type="ECO:0000313" key="3">
    <source>
        <dbReference type="Proteomes" id="UP000515126"/>
    </source>
</evidence>
<feature type="region of interest" description="Disordered" evidence="1">
    <location>
        <begin position="311"/>
        <end position="336"/>
    </location>
</feature>
<dbReference type="SUPFAM" id="SSF57903">
    <property type="entry name" value="FYVE/PHD zinc finger"/>
    <property type="match status" value="1"/>
</dbReference>
<feature type="region of interest" description="Disordered" evidence="1">
    <location>
        <begin position="364"/>
        <end position="383"/>
    </location>
</feature>
<dbReference type="InterPro" id="IPR037442">
    <property type="entry name" value="Melanophilin_FYVE-rel_dom"/>
</dbReference>
<accession>A0A6P7RCG2</accession>
<dbReference type="CTD" id="79083"/>
<feature type="region of interest" description="Disordered" evidence="1">
    <location>
        <begin position="147"/>
        <end position="184"/>
    </location>
</feature>
<sequence length="537" mass="59221">MGKRLDLSTLTDEEAEHVWAVVQRDFDLRRREEERLQGLKGKIQKESSKRELLSDTAHLNETHCARCLQPYRLLLNSRRQCLECSLFVCKSCSHAHPEEQGWLCDPCHLARVVKIGSLEWYYQHVRARFKRFGSAKVIRSLCGRLQGGGGSEPSLEEGNGDSEQTDEDGDLDTEARDQPLNSKKKKRLLSFRNVDFEEDSEHSVQPCSQTLGLSSVPESAHSLQSLSGEPYSEDTTSLEPEGLEETGARALGCRPSPDVQPYSPLPSGEDAHADLDSPAASCKSAFGTTAMPGTDDVRGKHLPSQYLADVDTSDEDSIQGPRAASQHSKRRARNVPETQILELNKRMSAVEHLLVHLENAVLPPSAQEPTVETHPSADTEEETLRRRLEELTSNISGSSTSSEDETKPDGTFLGGSPKISDIESRIAALRAAGLTVKPSGKPRRKSGIPIFLPRVTEKLDRIPKTPPADPDDQAKMPKATAVPSLLRRKYSPSSQGIDGSSFDRKSVYRGSLTQRNPNGRRGTARHIFAKPVMAQQP</sequence>
<feature type="compositionally biased region" description="Polar residues" evidence="1">
    <location>
        <begin position="203"/>
        <end position="238"/>
    </location>
</feature>
<dbReference type="InterPro" id="IPR011011">
    <property type="entry name" value="Znf_FYVE_PHD"/>
</dbReference>
<feature type="domain" description="RabBD" evidence="2">
    <location>
        <begin position="4"/>
        <end position="124"/>
    </location>
</feature>
<dbReference type="AlphaFoldDB" id="A0A6P7RCG2"/>
<dbReference type="Pfam" id="PF02318">
    <property type="entry name" value="FYVE_2"/>
    <property type="match status" value="1"/>
</dbReference>
<dbReference type="Gene3D" id="3.30.40.10">
    <property type="entry name" value="Zinc/RING finger domain, C3HC4 (zinc finger)"/>
    <property type="match status" value="1"/>
</dbReference>
<feature type="region of interest" description="Disordered" evidence="1">
    <location>
        <begin position="199"/>
        <end position="278"/>
    </location>
</feature>
<dbReference type="PROSITE" id="PS50916">
    <property type="entry name" value="RABBD"/>
    <property type="match status" value="1"/>
</dbReference>
<dbReference type="PANTHER" id="PTHR14555:SF1">
    <property type="entry name" value="MELANOPHILIN"/>
    <property type="match status" value="1"/>
</dbReference>
<feature type="region of interest" description="Disordered" evidence="1">
    <location>
        <begin position="457"/>
        <end position="537"/>
    </location>
</feature>
<dbReference type="GO" id="GO:0017022">
    <property type="term" value="F:myosin binding"/>
    <property type="evidence" value="ECO:0007669"/>
    <property type="project" value="TreeGrafter"/>
</dbReference>
<feature type="compositionally biased region" description="Low complexity" evidence="1">
    <location>
        <begin position="392"/>
        <end position="401"/>
    </location>
</feature>
<dbReference type="GO" id="GO:0003779">
    <property type="term" value="F:actin binding"/>
    <property type="evidence" value="ECO:0007669"/>
    <property type="project" value="TreeGrafter"/>
</dbReference>
<proteinExistence type="predicted"/>
<dbReference type="CDD" id="cd15752">
    <property type="entry name" value="FYVE_SlaC2-a"/>
    <property type="match status" value="1"/>
</dbReference>
<dbReference type="RefSeq" id="XP_029334655.1">
    <property type="nucleotide sequence ID" value="XM_029478795.1"/>
</dbReference>
<dbReference type="GO" id="GO:0030864">
    <property type="term" value="C:cortical actin cytoskeleton"/>
    <property type="evidence" value="ECO:0007669"/>
    <property type="project" value="TreeGrafter"/>
</dbReference>
<dbReference type="GeneID" id="110299170"/>
<evidence type="ECO:0000259" key="2">
    <source>
        <dbReference type="PROSITE" id="PS50916"/>
    </source>
</evidence>
<feature type="compositionally biased region" description="Acidic residues" evidence="1">
    <location>
        <begin position="154"/>
        <end position="172"/>
    </location>
</feature>
<evidence type="ECO:0000256" key="1">
    <source>
        <dbReference type="SAM" id="MobiDB-lite"/>
    </source>
</evidence>
<protein>
    <submittedName>
        <fullName evidence="4">Melanophilin isoform X2</fullName>
    </submittedName>
</protein>
<dbReference type="Proteomes" id="UP000515126">
    <property type="component" value="Chromosome 1"/>
</dbReference>
<dbReference type="FunFam" id="3.30.40.10:FF:000018">
    <property type="entry name" value="Synaptotagmin-like 5, isoform CRA_a"/>
    <property type="match status" value="1"/>
</dbReference>
<evidence type="ECO:0000313" key="4">
    <source>
        <dbReference type="RefSeq" id="XP_029334655.1"/>
    </source>
</evidence>
<name>A0A6P7RCG2_MUSCR</name>
<dbReference type="InterPro" id="IPR041282">
    <property type="entry name" value="FYVE_2"/>
</dbReference>
<reference evidence="4" key="1">
    <citation type="submission" date="2025-08" db="UniProtKB">
        <authorList>
            <consortium name="RefSeq"/>
        </authorList>
    </citation>
    <scope>IDENTIFICATION</scope>
</reference>
<dbReference type="InterPro" id="IPR013083">
    <property type="entry name" value="Znf_RING/FYVE/PHD"/>
</dbReference>